<gene>
    <name evidence="2" type="ORF">L3H44_09700</name>
</gene>
<protein>
    <submittedName>
        <fullName evidence="2">Uncharacterized protein</fullName>
    </submittedName>
</protein>
<evidence type="ECO:0000313" key="3">
    <source>
        <dbReference type="Proteomes" id="UP001200604"/>
    </source>
</evidence>
<keyword evidence="3" id="KW-1185">Reference proteome</keyword>
<organism evidence="2 3">
    <name type="scientific">Corynebacterium parakroppenstedtii</name>
    <dbReference type="NCBI Taxonomy" id="2828363"/>
    <lineage>
        <taxon>Bacteria</taxon>
        <taxon>Bacillati</taxon>
        <taxon>Actinomycetota</taxon>
        <taxon>Actinomycetes</taxon>
        <taxon>Mycobacteriales</taxon>
        <taxon>Corynebacteriaceae</taxon>
        <taxon>Corynebacterium</taxon>
    </lineage>
</organism>
<evidence type="ECO:0000313" key="2">
    <source>
        <dbReference type="EMBL" id="MCF6774674.1"/>
    </source>
</evidence>
<proteinExistence type="predicted"/>
<evidence type="ECO:0000256" key="1">
    <source>
        <dbReference type="SAM" id="MobiDB-lite"/>
    </source>
</evidence>
<comment type="caution">
    <text evidence="2">The sequence shown here is derived from an EMBL/GenBank/DDBJ whole genome shotgun (WGS) entry which is preliminary data.</text>
</comment>
<feature type="compositionally biased region" description="Acidic residues" evidence="1">
    <location>
        <begin position="117"/>
        <end position="130"/>
    </location>
</feature>
<sequence>MASPFEGLEGDSGESFETWRDLLSVFDEDLSDDVFNRIVESAMSEFRPPADTSVLPNQDDDYLDDDVDDDAGLYDALDDPDSSEGEHASDTYDPDYLADSHHDFDDHSYGDHNYDDADHDFDDDDIDAGYDSDGGASL</sequence>
<feature type="compositionally biased region" description="Acidic residues" evidence="1">
    <location>
        <begin position="58"/>
        <end position="83"/>
    </location>
</feature>
<accession>A0ABS9HLJ9</accession>
<name>A0ABS9HLJ9_9CORY</name>
<dbReference type="Proteomes" id="UP001200604">
    <property type="component" value="Unassembled WGS sequence"/>
</dbReference>
<feature type="region of interest" description="Disordered" evidence="1">
    <location>
        <begin position="45"/>
        <end position="138"/>
    </location>
</feature>
<feature type="compositionally biased region" description="Basic and acidic residues" evidence="1">
    <location>
        <begin position="98"/>
        <end position="116"/>
    </location>
</feature>
<dbReference type="EMBL" id="JAKJKU010000004">
    <property type="protein sequence ID" value="MCF6774674.1"/>
    <property type="molecule type" value="Genomic_DNA"/>
</dbReference>
<dbReference type="GeneID" id="92727539"/>
<reference evidence="2 3" key="1">
    <citation type="submission" date="2022-01" db="EMBL/GenBank/DDBJ databases">
        <title>Identification and Characterization of Corynebacterium sp.</title>
        <authorList>
            <person name="Luo Q."/>
            <person name="Qu P."/>
            <person name="Chen Q."/>
        </authorList>
    </citation>
    <scope>NUCLEOTIDE SEQUENCE [LARGE SCALE GENOMIC DNA]</scope>
    <source>
        <strain evidence="2 3">MC-12</strain>
    </source>
</reference>
<dbReference type="RefSeq" id="WP_052722398.1">
    <property type="nucleotide sequence ID" value="NZ_JAFFSY010000003.1"/>
</dbReference>